<dbReference type="KEGG" id="rha:RHA1_ro10443"/>
<dbReference type="AlphaFoldDB" id="Q0RVQ4"/>
<gene>
    <name evidence="2" type="ordered locus">RHA1_ro10443</name>
</gene>
<geneLocation type="plasmid" evidence="2 3">
    <name>pRHL2</name>
</geneLocation>
<name>Q0RVQ4_RHOJR</name>
<dbReference type="EMBL" id="CP000433">
    <property type="protein sequence ID" value="ABH00632.1"/>
    <property type="molecule type" value="Genomic_DNA"/>
</dbReference>
<reference evidence="3" key="1">
    <citation type="journal article" date="2006" name="Proc. Natl. Acad. Sci. U.S.A.">
        <title>The complete genome of Rhodococcus sp. RHA1 provides insights into a catabolic powerhouse.</title>
        <authorList>
            <person name="McLeod M.P."/>
            <person name="Warren R.L."/>
            <person name="Hsiao W.W.L."/>
            <person name="Araki N."/>
            <person name="Myhre M."/>
            <person name="Fernandes C."/>
            <person name="Miyazawa D."/>
            <person name="Wong W."/>
            <person name="Lillquist A.L."/>
            <person name="Wang D."/>
            <person name="Dosanjh M."/>
            <person name="Hara H."/>
            <person name="Petrescu A."/>
            <person name="Morin R.D."/>
            <person name="Yang G."/>
            <person name="Stott J.M."/>
            <person name="Schein J.E."/>
            <person name="Shin H."/>
            <person name="Smailus D."/>
            <person name="Siddiqui A.S."/>
            <person name="Marra M.A."/>
            <person name="Jones S.J.M."/>
            <person name="Holt R."/>
            <person name="Brinkman F.S.L."/>
            <person name="Miyauchi K."/>
            <person name="Fukuda M."/>
            <person name="Davies J.E."/>
            <person name="Mohn W.W."/>
            <person name="Eltis L.D."/>
        </authorList>
    </citation>
    <scope>NUCLEOTIDE SEQUENCE [LARGE SCALE GENOMIC DNA]</scope>
    <source>
        <strain evidence="3">RHA1</strain>
    </source>
</reference>
<dbReference type="Proteomes" id="UP000008710">
    <property type="component" value="Plasmid pRHL2"/>
</dbReference>
<organism evidence="2 3">
    <name type="scientific">Rhodococcus jostii (strain RHA1)</name>
    <dbReference type="NCBI Taxonomy" id="101510"/>
    <lineage>
        <taxon>Bacteria</taxon>
        <taxon>Bacillati</taxon>
        <taxon>Actinomycetota</taxon>
        <taxon>Actinomycetes</taxon>
        <taxon>Mycobacteriales</taxon>
        <taxon>Nocardiaceae</taxon>
        <taxon>Rhodococcus</taxon>
    </lineage>
</organism>
<protein>
    <recommendedName>
        <fullName evidence="1">Treble clef zinc finger domain-containing protein</fullName>
    </recommendedName>
</protein>
<sequence length="579" mass="64907">MPTQECSTTDCGRPAAFATRSEPAWCLDCIDNLVRAGGLEPAEPFTKPSTWRLTTCRTCGVQAHYRLEYIIGNNAAGIATCRACHWKAWRGNRGPRPGATLDRGKITRRLDEFGYELIDPLDEVSDDGDGPLVAKCRRCGRIRAARMGDFGWRCNCSRNTRSSNPASPRPGRLLLSESDSPALQWWDHERNDEATFRTVTVRATRACQWRCPECGRRFEAKVSAMAERPTCPDCSARRHAEWKSEYAQWQTTPVAEVPELAAAWADDADPREVMVAGSWKLRRFRCPNGHQPRISPLTFMSSGCPHCRGAKTAAAKKWLADTSPEIAGQWHPTLNGKHSPQNVVWDSQRMVWWRADCCGHEWQDTVRARDKYQRLRCPACRTFLGSLAWDDPGLAAEWSPANPLTAWNVRPHTSTPFVPEWICATNPGHTWQAPLSSRSNGAECPDCREAGKSRVELAHHAAAEELFGNARSGVAMKDKAFTTRKSWTTDISVSVNEHTLVIEYDGAYWHSAPAKVLVDERKSRDLLAAGCLVVRLREDDLPTLGIDHPRYREVRAHSTVARPGPVMEDIRDWVTDLTA</sequence>
<dbReference type="PATRIC" id="fig|101510.16.peg.8818"/>
<evidence type="ECO:0000313" key="3">
    <source>
        <dbReference type="Proteomes" id="UP000008710"/>
    </source>
</evidence>
<evidence type="ECO:0000313" key="2">
    <source>
        <dbReference type="EMBL" id="ABH00632.1"/>
    </source>
</evidence>
<feature type="domain" description="Treble clef zinc finger" evidence="1">
    <location>
        <begin position="183"/>
        <end position="236"/>
    </location>
</feature>
<dbReference type="HOGENOM" id="CLU_475425_0_0_11"/>
<accession>Q0RVQ4</accession>
<dbReference type="InterPro" id="IPR025487">
    <property type="entry name" value="DUF4379"/>
</dbReference>
<dbReference type="PANTHER" id="PTHR37317:SF1">
    <property type="entry name" value="ZINC-RIBBON DOMAIN-CONTAINING PROTEIN-RELATED"/>
    <property type="match status" value="1"/>
</dbReference>
<feature type="domain" description="Treble clef zinc finger" evidence="1">
    <location>
        <begin position="394"/>
        <end position="449"/>
    </location>
</feature>
<keyword evidence="2" id="KW-0614">Plasmid</keyword>
<evidence type="ECO:0000259" key="1">
    <source>
        <dbReference type="Pfam" id="PF14311"/>
    </source>
</evidence>
<dbReference type="OrthoDB" id="3196679at2"/>
<dbReference type="Pfam" id="PF14311">
    <property type="entry name" value="DUF4379"/>
    <property type="match status" value="3"/>
</dbReference>
<feature type="domain" description="Treble clef zinc finger" evidence="1">
    <location>
        <begin position="326"/>
        <end position="381"/>
    </location>
</feature>
<dbReference type="Gene3D" id="3.40.960.10">
    <property type="entry name" value="VSR Endonuclease"/>
    <property type="match status" value="1"/>
</dbReference>
<dbReference type="PANTHER" id="PTHR37317">
    <property type="entry name" value="BLR8090 PROTEIN"/>
    <property type="match status" value="1"/>
</dbReference>
<proteinExistence type="predicted"/>
<dbReference type="RefSeq" id="WP_011600262.1">
    <property type="nucleotide sequence ID" value="NC_008270.1"/>
</dbReference>